<evidence type="ECO:0000256" key="7">
    <source>
        <dbReference type="ARBA" id="ARBA00023004"/>
    </source>
</evidence>
<feature type="binding site" evidence="10">
    <location>
        <position position="268"/>
    </location>
    <ligand>
        <name>Zn(2+)</name>
        <dbReference type="ChEBI" id="CHEBI:29105"/>
    </ligand>
</feature>
<feature type="binding site" evidence="10">
    <location>
        <position position="264"/>
    </location>
    <ligand>
        <name>substrate</name>
    </ligand>
</feature>
<feature type="binding site" evidence="10">
    <location>
        <begin position="225"/>
        <end position="228"/>
    </location>
    <ligand>
        <name>substrate</name>
    </ligand>
</feature>
<keyword evidence="5 10" id="KW-0862">Zinc</keyword>
<dbReference type="InterPro" id="IPR038521">
    <property type="entry name" value="ThiC/Bza_core_dom"/>
</dbReference>
<dbReference type="GO" id="GO:0009229">
    <property type="term" value="P:thiamine diphosphate biosynthetic process"/>
    <property type="evidence" value="ECO:0007669"/>
    <property type="project" value="UniProtKB-UniRule"/>
</dbReference>
<dbReference type="PANTHER" id="PTHR30557">
    <property type="entry name" value="THIAMINE BIOSYNTHESIS PROTEIN THIC"/>
    <property type="match status" value="1"/>
</dbReference>
<dbReference type="GO" id="GO:0008270">
    <property type="term" value="F:zinc ion binding"/>
    <property type="evidence" value="ECO:0007669"/>
    <property type="project" value="UniProtKB-UniRule"/>
</dbReference>
<evidence type="ECO:0000256" key="10">
    <source>
        <dbReference type="HAMAP-Rule" id="MF_00089"/>
    </source>
</evidence>
<dbReference type="PANTHER" id="PTHR30557:SF1">
    <property type="entry name" value="PHOSPHOMETHYLPYRIMIDINE SYNTHASE, CHLOROPLASTIC"/>
    <property type="match status" value="1"/>
</dbReference>
<dbReference type="SFLD" id="SFLDG01114">
    <property type="entry name" value="phosphomethylpyrimidine_syntha"/>
    <property type="match status" value="1"/>
</dbReference>
<accession>A0A166D5Z5</accession>
<feature type="binding site" evidence="10">
    <location>
        <position position="332"/>
    </location>
    <ligand>
        <name>Zn(2+)</name>
        <dbReference type="ChEBI" id="CHEBI:29105"/>
    </ligand>
</feature>
<dbReference type="PATRIC" id="fig|47311.3.peg.1764"/>
<dbReference type="GO" id="GO:0009228">
    <property type="term" value="P:thiamine biosynthetic process"/>
    <property type="evidence" value="ECO:0007669"/>
    <property type="project" value="UniProtKB-UniRule"/>
</dbReference>
<dbReference type="UniPathway" id="UPA00060"/>
<dbReference type="SFLD" id="SFLDS00113">
    <property type="entry name" value="Radical_SAM_Phosphomethylpyrim"/>
    <property type="match status" value="1"/>
</dbReference>
<evidence type="ECO:0000256" key="1">
    <source>
        <dbReference type="ARBA" id="ARBA00003175"/>
    </source>
</evidence>
<keyword evidence="9 10" id="KW-0456">Lyase</keyword>
<feature type="binding site" evidence="10">
    <location>
        <position position="123"/>
    </location>
    <ligand>
        <name>substrate</name>
    </ligand>
</feature>
<comment type="caution">
    <text evidence="11">The sequence shown here is derived from an EMBL/GenBank/DDBJ whole genome shotgun (WGS) entry which is preliminary data.</text>
</comment>
<evidence type="ECO:0000256" key="3">
    <source>
        <dbReference type="ARBA" id="ARBA00022691"/>
    </source>
</evidence>
<feature type="binding site" evidence="10">
    <location>
        <position position="94"/>
    </location>
    <ligand>
        <name>substrate</name>
    </ligand>
</feature>
<dbReference type="GO" id="GO:0051539">
    <property type="term" value="F:4 iron, 4 sulfur cluster binding"/>
    <property type="evidence" value="ECO:0007669"/>
    <property type="project" value="UniProtKB-KW"/>
</dbReference>
<keyword evidence="12" id="KW-1185">Reference proteome</keyword>
<dbReference type="STRING" id="47311.MBCUT_16200"/>
<dbReference type="AlphaFoldDB" id="A0A166D5Z5"/>
<evidence type="ECO:0000256" key="5">
    <source>
        <dbReference type="ARBA" id="ARBA00022833"/>
    </source>
</evidence>
<feature type="binding site" evidence="10">
    <location>
        <begin position="184"/>
        <end position="186"/>
    </location>
    <ligand>
        <name>substrate</name>
    </ligand>
</feature>
<dbReference type="EMBL" id="LWMW01000125">
    <property type="protein sequence ID" value="KZX15241.1"/>
    <property type="molecule type" value="Genomic_DNA"/>
</dbReference>
<dbReference type="HAMAP" id="MF_00089">
    <property type="entry name" value="ThiC"/>
    <property type="match status" value="1"/>
</dbReference>
<dbReference type="GO" id="GO:0070284">
    <property type="term" value="F:phosphomethylpyrimidine synthase activity"/>
    <property type="evidence" value="ECO:0007669"/>
    <property type="project" value="UniProtKB-EC"/>
</dbReference>
<keyword evidence="6 10" id="KW-0784">Thiamine biosynthesis</keyword>
<comment type="caution">
    <text evidence="10">Lacks conserved residue(s) required for the propagation of feature annotation.</text>
</comment>
<keyword evidence="4 10" id="KW-0479">Metal-binding</keyword>
<dbReference type="InterPro" id="IPR002817">
    <property type="entry name" value="ThiC/BzaA/B"/>
</dbReference>
<evidence type="ECO:0000256" key="2">
    <source>
        <dbReference type="ARBA" id="ARBA00022485"/>
    </source>
</evidence>
<evidence type="ECO:0000256" key="4">
    <source>
        <dbReference type="ARBA" id="ARBA00022723"/>
    </source>
</evidence>
<dbReference type="Gene3D" id="3.20.20.540">
    <property type="entry name" value="Radical SAM ThiC family, central domain"/>
    <property type="match status" value="1"/>
</dbReference>
<keyword evidence="2 10" id="KW-0004">4Fe-4S</keyword>
<proteinExistence type="inferred from homology"/>
<dbReference type="NCBIfam" id="NF009895">
    <property type="entry name" value="PRK13352.1"/>
    <property type="match status" value="1"/>
</dbReference>
<dbReference type="RefSeq" id="WP_067260175.1">
    <property type="nucleotide sequence ID" value="NZ_LWMW01000125.1"/>
</dbReference>
<gene>
    <name evidence="11" type="primary">thiC_2</name>
    <name evidence="10" type="synonym">thiC</name>
    <name evidence="11" type="ORF">MBCUT_16200</name>
</gene>
<dbReference type="InterPro" id="IPR037509">
    <property type="entry name" value="ThiC"/>
</dbReference>
<feature type="binding site" evidence="10">
    <location>
        <position position="291"/>
    </location>
    <ligand>
        <name>substrate</name>
    </ligand>
</feature>
<keyword evidence="3 10" id="KW-0949">S-adenosyl-L-methionine</keyword>
<comment type="cofactor">
    <cofactor evidence="10">
        <name>[4Fe-4S] cluster</name>
        <dbReference type="ChEBI" id="CHEBI:49883"/>
    </cofactor>
    <text evidence="10">Binds 1 [4Fe-4S] cluster per subunit. The cluster is coordinated with 3 cysteines and an exchangeable S-adenosyl-L-methionine.</text>
</comment>
<comment type="function">
    <text evidence="1 10">Catalyzes the synthesis of the hydroxymethylpyrimidine phosphate (HMP-P) moiety of thiamine from aminoimidazole ribotide (AIR) in a radical S-adenosyl-L-methionine (SAM)-dependent reaction.</text>
</comment>
<protein>
    <recommendedName>
        <fullName evidence="10">Phosphomethylpyrimidine synthase</fullName>
        <ecNumber evidence="10">4.1.99.17</ecNumber>
    </recommendedName>
    <alternativeName>
        <fullName evidence="10">Hydroxymethylpyrimidine phosphate synthase</fullName>
        <shortName evidence="10">HMP-P synthase</shortName>
        <shortName evidence="10">HMP-phosphate synthase</shortName>
        <shortName evidence="10">HMPP synthase</shortName>
    </alternativeName>
    <alternativeName>
        <fullName evidence="10">Thiamine biosynthesis protein ThiC</fullName>
    </alternativeName>
</protein>
<dbReference type="NCBIfam" id="TIGR00190">
    <property type="entry name" value="thiC"/>
    <property type="match status" value="1"/>
</dbReference>
<dbReference type="Pfam" id="PF01964">
    <property type="entry name" value="ThiC_Rad_SAM"/>
    <property type="match status" value="1"/>
</dbReference>
<dbReference type="Proteomes" id="UP000077275">
    <property type="component" value="Unassembled WGS sequence"/>
</dbReference>
<feature type="binding site" evidence="10">
    <location>
        <position position="407"/>
    </location>
    <ligand>
        <name>[4Fe-4S] cluster</name>
        <dbReference type="ChEBI" id="CHEBI:49883"/>
        <note>4Fe-4S-S-AdoMet</note>
    </ligand>
</feature>
<comment type="pathway">
    <text evidence="10">Cofactor biosynthesis; thiamine diphosphate biosynthesis.</text>
</comment>
<evidence type="ECO:0000313" key="11">
    <source>
        <dbReference type="EMBL" id="KZX15241.1"/>
    </source>
</evidence>
<feature type="binding site" evidence="10">
    <location>
        <position position="410"/>
    </location>
    <ligand>
        <name>[4Fe-4S] cluster</name>
        <dbReference type="ChEBI" id="CHEBI:49883"/>
        <note>4Fe-4S-S-AdoMet</note>
    </ligand>
</feature>
<reference evidence="11 12" key="1">
    <citation type="submission" date="2016-04" db="EMBL/GenBank/DDBJ databases">
        <title>Genome sequence of Methanobrevibacter cuticularis DSM 11139.</title>
        <authorList>
            <person name="Poehlein A."/>
            <person name="Seedorf H."/>
            <person name="Daniel R."/>
        </authorList>
    </citation>
    <scope>NUCLEOTIDE SEQUENCE [LARGE SCALE GENOMIC DNA]</scope>
    <source>
        <strain evidence="11 12">DSM 11139</strain>
    </source>
</reference>
<keyword evidence="8 10" id="KW-0411">Iron-sulfur</keyword>
<feature type="binding site" evidence="10">
    <location>
        <position position="414"/>
    </location>
    <ligand>
        <name>[4Fe-4S] cluster</name>
        <dbReference type="ChEBI" id="CHEBI:49883"/>
        <note>4Fe-4S-S-AdoMet</note>
    </ligand>
</feature>
<dbReference type="EC" id="4.1.99.17" evidence="10"/>
<sequence>MTQFEDANKGIITDEMKAIAKSENVSEEFIRDSVAKGTIVIPSNVNRKVNPSAIGAGLRTKVNATIGTSTDIVDFDEEEKKAQIAIENGADTLMELSIGGDLDEIRRRILKMSDIPVGSVPIYQTAIETIRKTGSAIEMEEEDMFKNIEKQAKDGIDFMAIHCSVNIETLARLKRQGRKGGLVSRGGAFISAWIVENEKENPLYLNFDYILEIAKEHDVVLSLANAMRAGAIADSTDRAQVQELIILGELIDKAREAGVQAMIEGPGHIPLNEIPANVTIQKKLCGNSPFYMLGPIVTDISPGYDHISSAIGAAASAKAGADFICYVTPAEHLALPGPEDVKAGVIATRIGAYVGDMANGIHNGEKDLAMANARKKLDWEAQYAAAICPADARRIRENRPPEDPETCTMCGSYCAVKIVNEWLDKADPNGSLWNI</sequence>
<feature type="binding site" evidence="10">
    <location>
        <position position="162"/>
    </location>
    <ligand>
        <name>substrate</name>
    </ligand>
</feature>
<keyword evidence="7 10" id="KW-0408">Iron</keyword>
<evidence type="ECO:0000256" key="9">
    <source>
        <dbReference type="ARBA" id="ARBA00023239"/>
    </source>
</evidence>
<name>A0A166D5Z5_9EURY</name>
<evidence type="ECO:0000256" key="8">
    <source>
        <dbReference type="ARBA" id="ARBA00023014"/>
    </source>
</evidence>
<evidence type="ECO:0000313" key="12">
    <source>
        <dbReference type="Proteomes" id="UP000077275"/>
    </source>
</evidence>
<dbReference type="OrthoDB" id="335406at2157"/>
<organism evidence="11 12">
    <name type="scientific">Methanobrevibacter cuticularis</name>
    <dbReference type="NCBI Taxonomy" id="47311"/>
    <lineage>
        <taxon>Archaea</taxon>
        <taxon>Methanobacteriati</taxon>
        <taxon>Methanobacteriota</taxon>
        <taxon>Methanomada group</taxon>
        <taxon>Methanobacteria</taxon>
        <taxon>Methanobacteriales</taxon>
        <taxon>Methanobacteriaceae</taxon>
        <taxon>Methanobrevibacter</taxon>
    </lineage>
</organism>
<comment type="similarity">
    <text evidence="10">Belongs to the ThiC family.</text>
</comment>
<evidence type="ECO:0000256" key="6">
    <source>
        <dbReference type="ARBA" id="ARBA00022977"/>
    </source>
</evidence>
<comment type="catalytic activity">
    <reaction evidence="10">
        <text>5-amino-1-(5-phospho-beta-D-ribosyl)imidazole + S-adenosyl-L-methionine = 4-amino-2-methyl-5-(phosphooxymethyl)pyrimidine + CO + 5'-deoxyadenosine + formate + L-methionine + 3 H(+)</text>
        <dbReference type="Rhea" id="RHEA:24840"/>
        <dbReference type="ChEBI" id="CHEBI:15378"/>
        <dbReference type="ChEBI" id="CHEBI:15740"/>
        <dbReference type="ChEBI" id="CHEBI:17245"/>
        <dbReference type="ChEBI" id="CHEBI:17319"/>
        <dbReference type="ChEBI" id="CHEBI:57844"/>
        <dbReference type="ChEBI" id="CHEBI:58354"/>
        <dbReference type="ChEBI" id="CHEBI:59789"/>
        <dbReference type="ChEBI" id="CHEBI:137981"/>
        <dbReference type="EC" id="4.1.99.17"/>
    </reaction>
</comment>
<dbReference type="SFLD" id="SFLDF00407">
    <property type="entry name" value="phosphomethylpyrimidine_syntha"/>
    <property type="match status" value="1"/>
</dbReference>